<dbReference type="NCBIfam" id="TIGR00557">
    <property type="entry name" value="pdxA"/>
    <property type="match status" value="1"/>
</dbReference>
<dbReference type="Gene3D" id="3.40.718.10">
    <property type="entry name" value="Isopropylmalate Dehydrogenase"/>
    <property type="match status" value="1"/>
</dbReference>
<dbReference type="GO" id="GO:0051287">
    <property type="term" value="F:NAD binding"/>
    <property type="evidence" value="ECO:0007669"/>
    <property type="project" value="InterPro"/>
</dbReference>
<dbReference type="AlphaFoldDB" id="A0A1Y1SEU3"/>
<dbReference type="GO" id="GO:0000287">
    <property type="term" value="F:magnesium ion binding"/>
    <property type="evidence" value="ECO:0007669"/>
    <property type="project" value="UniProtKB-UniRule"/>
</dbReference>
<proteinExistence type="inferred from homology"/>
<keyword evidence="6 10" id="KW-0560">Oxidoreductase</keyword>
<organism evidence="11 12">
    <name type="scientific">Oceanococcus atlanticus</name>
    <dbReference type="NCBI Taxonomy" id="1317117"/>
    <lineage>
        <taxon>Bacteria</taxon>
        <taxon>Pseudomonadati</taxon>
        <taxon>Pseudomonadota</taxon>
        <taxon>Gammaproteobacteria</taxon>
        <taxon>Chromatiales</taxon>
        <taxon>Oceanococcaceae</taxon>
        <taxon>Oceanococcus</taxon>
    </lineage>
</organism>
<evidence type="ECO:0000256" key="10">
    <source>
        <dbReference type="HAMAP-Rule" id="MF_00536"/>
    </source>
</evidence>
<dbReference type="GO" id="GO:0050570">
    <property type="term" value="F:4-hydroxythreonine-4-phosphate dehydrogenase activity"/>
    <property type="evidence" value="ECO:0007669"/>
    <property type="project" value="UniProtKB-UniRule"/>
</dbReference>
<dbReference type="EMBL" id="AQQV01000002">
    <property type="protein sequence ID" value="ORE87517.1"/>
    <property type="molecule type" value="Genomic_DNA"/>
</dbReference>
<dbReference type="STRING" id="1317117.ATO7_10757"/>
<comment type="catalytic activity">
    <reaction evidence="10">
        <text>4-(phosphooxy)-L-threonine + NAD(+) = 3-amino-2-oxopropyl phosphate + CO2 + NADH</text>
        <dbReference type="Rhea" id="RHEA:32275"/>
        <dbReference type="ChEBI" id="CHEBI:16526"/>
        <dbReference type="ChEBI" id="CHEBI:57279"/>
        <dbReference type="ChEBI" id="CHEBI:57540"/>
        <dbReference type="ChEBI" id="CHEBI:57945"/>
        <dbReference type="ChEBI" id="CHEBI:58452"/>
        <dbReference type="EC" id="1.1.1.262"/>
    </reaction>
</comment>
<dbReference type="RefSeq" id="WP_240499460.1">
    <property type="nucleotide sequence ID" value="NZ_AQQV01000002.1"/>
</dbReference>
<feature type="binding site" evidence="10">
    <location>
        <position position="206"/>
    </location>
    <ligand>
        <name>a divalent metal cation</name>
        <dbReference type="ChEBI" id="CHEBI:60240"/>
        <note>ligand shared between dimeric partners</note>
    </ligand>
</feature>
<feature type="binding site" evidence="10">
    <location>
        <position position="264"/>
    </location>
    <ligand>
        <name>a divalent metal cation</name>
        <dbReference type="ChEBI" id="CHEBI:60240"/>
        <note>ligand shared between dimeric partners</note>
    </ligand>
</feature>
<dbReference type="PANTHER" id="PTHR30004">
    <property type="entry name" value="4-HYDROXYTHREONINE-4-PHOSPHATE DEHYDROGENASE"/>
    <property type="match status" value="1"/>
</dbReference>
<evidence type="ECO:0000313" key="12">
    <source>
        <dbReference type="Proteomes" id="UP000192342"/>
    </source>
</evidence>
<dbReference type="HAMAP" id="MF_00536">
    <property type="entry name" value="PdxA"/>
    <property type="match status" value="1"/>
</dbReference>
<comment type="caution">
    <text evidence="11">The sequence shown here is derived from an EMBL/GenBank/DDBJ whole genome shotgun (WGS) entry which is preliminary data.</text>
</comment>
<evidence type="ECO:0000256" key="1">
    <source>
        <dbReference type="ARBA" id="ARBA00022490"/>
    </source>
</evidence>
<feature type="binding site" evidence="10">
    <location>
        <position position="290"/>
    </location>
    <ligand>
        <name>substrate</name>
    </ligand>
</feature>
<dbReference type="Proteomes" id="UP000192342">
    <property type="component" value="Unassembled WGS sequence"/>
</dbReference>
<evidence type="ECO:0000256" key="5">
    <source>
        <dbReference type="ARBA" id="ARBA00022857"/>
    </source>
</evidence>
<comment type="miscellaneous">
    <text evidence="10">The active site is located at the dimer interface.</text>
</comment>
<keyword evidence="8 10" id="KW-0664">Pyridoxine biosynthesis</keyword>
<evidence type="ECO:0000256" key="6">
    <source>
        <dbReference type="ARBA" id="ARBA00023002"/>
    </source>
</evidence>
<keyword evidence="3 10" id="KW-0862">Zinc</keyword>
<dbReference type="InterPro" id="IPR005255">
    <property type="entry name" value="PdxA_fam"/>
</dbReference>
<accession>A0A1Y1SEU3</accession>
<feature type="binding site" evidence="10">
    <location>
        <position position="131"/>
    </location>
    <ligand>
        <name>substrate</name>
    </ligand>
</feature>
<dbReference type="UniPathway" id="UPA00244">
    <property type="reaction ID" value="UER00312"/>
</dbReference>
<evidence type="ECO:0000256" key="3">
    <source>
        <dbReference type="ARBA" id="ARBA00022833"/>
    </source>
</evidence>
<dbReference type="GO" id="GO:0008615">
    <property type="term" value="P:pyridoxine biosynthetic process"/>
    <property type="evidence" value="ECO:0007669"/>
    <property type="project" value="UniProtKB-UniRule"/>
</dbReference>
<dbReference type="EC" id="1.1.1.262" evidence="10"/>
<comment type="pathway">
    <text evidence="10">Cofactor biosynthesis; pyridoxine 5'-phosphate biosynthesis; pyridoxine 5'-phosphate from D-erythrose 4-phosphate: step 4/5.</text>
</comment>
<name>A0A1Y1SEU3_9GAMM</name>
<feature type="binding site" evidence="10">
    <location>
        <position position="272"/>
    </location>
    <ligand>
        <name>substrate</name>
    </ligand>
</feature>
<dbReference type="Pfam" id="PF04166">
    <property type="entry name" value="PdxA"/>
    <property type="match status" value="1"/>
</dbReference>
<protein>
    <recommendedName>
        <fullName evidence="10">4-hydroxythreonine-4-phosphate dehydrogenase</fullName>
        <ecNumber evidence="10">1.1.1.262</ecNumber>
    </recommendedName>
    <alternativeName>
        <fullName evidence="10">4-(phosphohydroxy)-L-threonine dehydrogenase</fullName>
    </alternativeName>
</protein>
<dbReference type="GO" id="GO:0050897">
    <property type="term" value="F:cobalt ion binding"/>
    <property type="evidence" value="ECO:0007669"/>
    <property type="project" value="UniProtKB-UniRule"/>
</dbReference>
<comment type="subcellular location">
    <subcellularLocation>
        <location evidence="10">Cytoplasm</location>
    </subcellularLocation>
</comment>
<evidence type="ECO:0000313" key="11">
    <source>
        <dbReference type="EMBL" id="ORE87517.1"/>
    </source>
</evidence>
<keyword evidence="4 10" id="KW-0460">Magnesium</keyword>
<evidence type="ECO:0000256" key="2">
    <source>
        <dbReference type="ARBA" id="ARBA00022723"/>
    </source>
</evidence>
<evidence type="ECO:0000256" key="7">
    <source>
        <dbReference type="ARBA" id="ARBA00023027"/>
    </source>
</evidence>
<dbReference type="GO" id="GO:0008270">
    <property type="term" value="F:zinc ion binding"/>
    <property type="evidence" value="ECO:0007669"/>
    <property type="project" value="UniProtKB-UniRule"/>
</dbReference>
<comment type="cofactor">
    <cofactor evidence="10">
        <name>Zn(2+)</name>
        <dbReference type="ChEBI" id="CHEBI:29105"/>
    </cofactor>
    <cofactor evidence="10">
        <name>Mg(2+)</name>
        <dbReference type="ChEBI" id="CHEBI:18420"/>
    </cofactor>
    <cofactor evidence="10">
        <name>Co(2+)</name>
        <dbReference type="ChEBI" id="CHEBI:48828"/>
    </cofactor>
    <text evidence="10">Binds 1 divalent metal cation per subunit. Can use ions such as Zn(2+), Mg(2+) or Co(2+).</text>
</comment>
<reference evidence="11 12" key="1">
    <citation type="submission" date="2013-04" db="EMBL/GenBank/DDBJ databases">
        <title>Oceanococcus atlanticus 22II-S10r2 Genome Sequencing.</title>
        <authorList>
            <person name="Lai Q."/>
            <person name="Li G."/>
            <person name="Shao Z."/>
        </authorList>
    </citation>
    <scope>NUCLEOTIDE SEQUENCE [LARGE SCALE GENOMIC DNA]</scope>
    <source>
        <strain evidence="11 12">22II-S10r2</strain>
    </source>
</reference>
<comment type="similarity">
    <text evidence="10">Belongs to the PdxA family.</text>
</comment>
<evidence type="ECO:0000256" key="9">
    <source>
        <dbReference type="ARBA" id="ARBA00023285"/>
    </source>
</evidence>
<dbReference type="PANTHER" id="PTHR30004:SF5">
    <property type="entry name" value="4-HYDROXYTHREONINE-4-PHOSPHATE DEHYDROGENASE"/>
    <property type="match status" value="1"/>
</dbReference>
<comment type="function">
    <text evidence="10">Catalyzes the NAD(P)-dependent oxidation of 4-(phosphooxy)-L-threonine (HTP) into 2-amino-3-oxo-4-(phosphooxy)butyric acid which spontaneously decarboxylates to form 3-amino-2-oxopropyl phosphate (AHAP).</text>
</comment>
<keyword evidence="1 10" id="KW-0963">Cytoplasm</keyword>
<evidence type="ECO:0000256" key="8">
    <source>
        <dbReference type="ARBA" id="ARBA00023096"/>
    </source>
</evidence>
<feature type="binding site" evidence="10">
    <location>
        <position position="161"/>
    </location>
    <ligand>
        <name>a divalent metal cation</name>
        <dbReference type="ChEBI" id="CHEBI:60240"/>
        <note>ligand shared between dimeric partners</note>
    </ligand>
</feature>
<comment type="subunit">
    <text evidence="10">Homodimer.</text>
</comment>
<sequence length="331" mass="34789">MNPLILHTPGEPAGIGPELLIKLAAQPSAACRVAVADGALLERTAKHLGLSLTLRRFDGVAQATPANTLWHLPQTMPQPVTFGLPSPDNAAYLLACLRCAADQARVSQAAMVTGPLNKAVINQAGIAFTGHTEFIAAHCGGMTPVMMLTAGTLRVALATTHMPLRAVADAITPESLAHVMQVLEHELRERFGIHKPRIQVCGLNPHAGEGGHLGDEEQRVIEPALTQQRARSGEAAQWLGPVPADTAFTRERLAQCDAVLAMYHDQGLPTLKHAGFGQAVNVTLGLPIIRTSVDHGTALDIAGKGTADVGSLRAAENMAITLATQGKLTHG</sequence>
<dbReference type="GO" id="GO:0042823">
    <property type="term" value="P:pyridoxal phosphate biosynthetic process"/>
    <property type="evidence" value="ECO:0007669"/>
    <property type="project" value="UniProtKB-UniRule"/>
</dbReference>
<dbReference type="GO" id="GO:0005737">
    <property type="term" value="C:cytoplasm"/>
    <property type="evidence" value="ECO:0007669"/>
    <property type="project" value="UniProtKB-SubCell"/>
</dbReference>
<keyword evidence="5 10" id="KW-0521">NADP</keyword>
<keyword evidence="12" id="KW-1185">Reference proteome</keyword>
<dbReference type="SUPFAM" id="SSF53659">
    <property type="entry name" value="Isocitrate/Isopropylmalate dehydrogenase-like"/>
    <property type="match status" value="1"/>
</dbReference>
<evidence type="ECO:0000256" key="4">
    <source>
        <dbReference type="ARBA" id="ARBA00022842"/>
    </source>
</evidence>
<keyword evidence="9 10" id="KW-0170">Cobalt</keyword>
<keyword evidence="2 10" id="KW-0479">Metal-binding</keyword>
<keyword evidence="7 10" id="KW-0520">NAD</keyword>
<dbReference type="InterPro" id="IPR037510">
    <property type="entry name" value="PdxA"/>
</dbReference>
<feature type="binding site" evidence="10">
    <location>
        <position position="132"/>
    </location>
    <ligand>
        <name>substrate</name>
    </ligand>
</feature>
<gene>
    <name evidence="10" type="primary">pdxA</name>
    <name evidence="11" type="ORF">ATO7_10757</name>
</gene>
<feature type="binding site" evidence="10">
    <location>
        <position position="281"/>
    </location>
    <ligand>
        <name>substrate</name>
    </ligand>
</feature>